<evidence type="ECO:0000313" key="2">
    <source>
        <dbReference type="EMBL" id="KAK9176602.1"/>
    </source>
</evidence>
<organism evidence="2 3">
    <name type="scientific">Citrus x changshan-huyou</name>
    <dbReference type="NCBI Taxonomy" id="2935761"/>
    <lineage>
        <taxon>Eukaryota</taxon>
        <taxon>Viridiplantae</taxon>
        <taxon>Streptophyta</taxon>
        <taxon>Embryophyta</taxon>
        <taxon>Tracheophyta</taxon>
        <taxon>Spermatophyta</taxon>
        <taxon>Magnoliopsida</taxon>
        <taxon>eudicotyledons</taxon>
        <taxon>Gunneridae</taxon>
        <taxon>Pentapetalae</taxon>
        <taxon>rosids</taxon>
        <taxon>malvids</taxon>
        <taxon>Sapindales</taxon>
        <taxon>Rutaceae</taxon>
        <taxon>Aurantioideae</taxon>
        <taxon>Citrus</taxon>
    </lineage>
</organism>
<feature type="compositionally biased region" description="Low complexity" evidence="1">
    <location>
        <begin position="47"/>
        <end position="67"/>
    </location>
</feature>
<keyword evidence="3" id="KW-1185">Reference proteome</keyword>
<protein>
    <recommendedName>
        <fullName evidence="4">Rhodopsin</fullName>
    </recommendedName>
</protein>
<evidence type="ECO:0000313" key="3">
    <source>
        <dbReference type="Proteomes" id="UP001428341"/>
    </source>
</evidence>
<reference evidence="2 3" key="1">
    <citation type="submission" date="2024-05" db="EMBL/GenBank/DDBJ databases">
        <title>Haplotype-resolved chromosome-level genome assembly of Huyou (Citrus changshanensis).</title>
        <authorList>
            <person name="Miao C."/>
            <person name="Chen W."/>
            <person name="Wu Y."/>
            <person name="Wang L."/>
            <person name="Zhao S."/>
            <person name="Grierson D."/>
            <person name="Xu C."/>
            <person name="Chen K."/>
        </authorList>
    </citation>
    <scope>NUCLEOTIDE SEQUENCE [LARGE SCALE GENOMIC DNA]</scope>
    <source>
        <strain evidence="2">01-14</strain>
        <tissue evidence="2">Leaf</tissue>
    </source>
</reference>
<accession>A0AAP0LJR4</accession>
<dbReference type="Proteomes" id="UP001428341">
    <property type="component" value="Unassembled WGS sequence"/>
</dbReference>
<proteinExistence type="predicted"/>
<gene>
    <name evidence="2" type="ORF">WN944_028619</name>
</gene>
<name>A0AAP0LJR4_9ROSI</name>
<dbReference type="EMBL" id="JBCGBO010000025">
    <property type="protein sequence ID" value="KAK9176602.1"/>
    <property type="molecule type" value="Genomic_DNA"/>
</dbReference>
<comment type="caution">
    <text evidence="2">The sequence shown here is derived from an EMBL/GenBank/DDBJ whole genome shotgun (WGS) entry which is preliminary data.</text>
</comment>
<dbReference type="AlphaFoldDB" id="A0AAP0LJR4"/>
<evidence type="ECO:0000256" key="1">
    <source>
        <dbReference type="SAM" id="MobiDB-lite"/>
    </source>
</evidence>
<feature type="compositionally biased region" description="Pro residues" evidence="1">
    <location>
        <begin position="28"/>
        <end position="39"/>
    </location>
</feature>
<dbReference type="PANTHER" id="PTHR31248:SF28">
    <property type="entry name" value="PROTEIN CYSTEINE-RICH TRANSMEMBRANE MODULE 10"/>
    <property type="match status" value="1"/>
</dbReference>
<feature type="region of interest" description="Disordered" evidence="1">
    <location>
        <begin position="1"/>
        <end position="78"/>
    </location>
</feature>
<dbReference type="PANTHER" id="PTHR31248">
    <property type="entry name" value="DOMAIN PROTEIN, PUTATIVE (AFU_ORTHOLOGUE AFUA_5G04290)-RELATED"/>
    <property type="match status" value="1"/>
</dbReference>
<feature type="compositionally biased region" description="Low complexity" evidence="1">
    <location>
        <begin position="1"/>
        <end position="21"/>
    </location>
</feature>
<sequence>MSYYNQNQPPVGVPPQQGYPPEGYPKDAYPPPGYPPQQGYPPGGGYPPQQGYPAQGGYPPTQYAPQYGQPPPPQQKQSVGCLEGWFVNFTFEAPGRTDMMVKVPRHWRWRPQNVRSFGFRVISVGNWDWFDRGSCQGLSCSHMELGAGGHIMDCLAGERNICFLGYGRRQKNVFVGLVKFDFSLDRIKWHFAFISRDIQGMKTREEKMRL</sequence>
<evidence type="ECO:0008006" key="4">
    <source>
        <dbReference type="Google" id="ProtNLM"/>
    </source>
</evidence>